<keyword evidence="4" id="KW-1185">Reference proteome</keyword>
<organism evidence="3 4">
    <name type="scientific">Megalops atlanticus</name>
    <name type="common">Tarpon</name>
    <name type="synonym">Clupea gigantea</name>
    <dbReference type="NCBI Taxonomy" id="7932"/>
    <lineage>
        <taxon>Eukaryota</taxon>
        <taxon>Metazoa</taxon>
        <taxon>Chordata</taxon>
        <taxon>Craniata</taxon>
        <taxon>Vertebrata</taxon>
        <taxon>Euteleostomi</taxon>
        <taxon>Actinopterygii</taxon>
        <taxon>Neopterygii</taxon>
        <taxon>Teleostei</taxon>
        <taxon>Elopiformes</taxon>
        <taxon>Megalopidae</taxon>
        <taxon>Megalops</taxon>
    </lineage>
</organism>
<dbReference type="CDD" id="cd12100">
    <property type="entry name" value="DD_CABYR_SP17"/>
    <property type="match status" value="1"/>
</dbReference>
<reference evidence="3" key="1">
    <citation type="submission" date="2021-01" db="EMBL/GenBank/DDBJ databases">
        <authorList>
            <person name="Zahm M."/>
            <person name="Roques C."/>
            <person name="Cabau C."/>
            <person name="Klopp C."/>
            <person name="Donnadieu C."/>
            <person name="Jouanno E."/>
            <person name="Lampietro C."/>
            <person name="Louis A."/>
            <person name="Herpin A."/>
            <person name="Echchiki A."/>
            <person name="Berthelot C."/>
            <person name="Parey E."/>
            <person name="Roest-Crollius H."/>
            <person name="Braasch I."/>
            <person name="Postlethwait J."/>
            <person name="Bobe J."/>
            <person name="Montfort J."/>
            <person name="Bouchez O."/>
            <person name="Begum T."/>
            <person name="Mejri S."/>
            <person name="Adams A."/>
            <person name="Chen W.-J."/>
            <person name="Guiguen Y."/>
        </authorList>
    </citation>
    <scope>NUCLEOTIDE SEQUENCE</scope>
    <source>
        <strain evidence="3">YG-15Mar2019-1</strain>
        <tissue evidence="3">Brain</tissue>
    </source>
</reference>
<dbReference type="GO" id="GO:0005516">
    <property type="term" value="F:calmodulin binding"/>
    <property type="evidence" value="ECO:0007669"/>
    <property type="project" value="TreeGrafter"/>
</dbReference>
<dbReference type="SMART" id="SM00394">
    <property type="entry name" value="RIIa"/>
    <property type="match status" value="1"/>
</dbReference>
<gene>
    <name evidence="3" type="ORF">MATL_G00123850</name>
</gene>
<protein>
    <recommendedName>
        <fullName evidence="2">RIIa domain-containing protein</fullName>
    </recommendedName>
</protein>
<dbReference type="SUPFAM" id="SSF47391">
    <property type="entry name" value="Dimerization-anchoring domain of cAMP-dependent PK regulatory subunit"/>
    <property type="match status" value="1"/>
</dbReference>
<feature type="compositionally biased region" description="Low complexity" evidence="1">
    <location>
        <begin position="86"/>
        <end position="95"/>
    </location>
</feature>
<dbReference type="AlphaFoldDB" id="A0A9D3T5Z2"/>
<dbReference type="InterPro" id="IPR003117">
    <property type="entry name" value="cAMP_dep_PK_reg_su_I/II_a/b"/>
</dbReference>
<dbReference type="InterPro" id="IPR047579">
    <property type="entry name" value="DD_CABYR_SP17"/>
</dbReference>
<feature type="domain" description="RIIa" evidence="2">
    <location>
        <begin position="14"/>
        <end position="51"/>
    </location>
</feature>
<proteinExistence type="predicted"/>
<sequence length="316" mass="35084">MSIPFSNTNLRIPRGFGNILEGLAREVLRHQPDDIPAFAALYFNALLKEREESGMDPAEWGARLEDRFYNNHAFKQDIEKDVSASAEQEPAPAEPLNESSTPEPLGIIESEIIQPVHIKTVATANFDVFGDVPGVENWGVDGSGSQADKDICSAELGPEPSTSGSYGGVANVDICAEELRPAEGGGTAIEMDLSAALLSPMPQPEGGAPRESHKSMPGSPESLLLDFGTGSINTPERMPRRMALKRWRLWVRMEGRRGTGRVLLYSRQQRALISHLGKSTWRVQVQLRTNPKLRFQQEKRTFCTWTQKWKPKRTHP</sequence>
<dbReference type="PANTHER" id="PTHR10699:SF16">
    <property type="entry name" value="SPERM SURFACE PROTEIN SP17"/>
    <property type="match status" value="1"/>
</dbReference>
<dbReference type="Pfam" id="PF02197">
    <property type="entry name" value="RIIa"/>
    <property type="match status" value="1"/>
</dbReference>
<dbReference type="Proteomes" id="UP001046870">
    <property type="component" value="Chromosome 9"/>
</dbReference>
<dbReference type="EMBL" id="JAFDVH010000009">
    <property type="protein sequence ID" value="KAG7471360.1"/>
    <property type="molecule type" value="Genomic_DNA"/>
</dbReference>
<name>A0A9D3T5Z2_MEGAT</name>
<dbReference type="PANTHER" id="PTHR10699">
    <property type="entry name" value="NEUROMODULIN"/>
    <property type="match status" value="1"/>
</dbReference>
<evidence type="ECO:0000313" key="3">
    <source>
        <dbReference type="EMBL" id="KAG7471360.1"/>
    </source>
</evidence>
<evidence type="ECO:0000259" key="2">
    <source>
        <dbReference type="SMART" id="SM00394"/>
    </source>
</evidence>
<evidence type="ECO:0000256" key="1">
    <source>
        <dbReference type="SAM" id="MobiDB-lite"/>
    </source>
</evidence>
<dbReference type="OrthoDB" id="252964at2759"/>
<dbReference type="Gene3D" id="1.20.890.10">
    <property type="entry name" value="cAMP-dependent protein kinase regulatory subunit, dimerization-anchoring domain"/>
    <property type="match status" value="1"/>
</dbReference>
<feature type="region of interest" description="Disordered" evidence="1">
    <location>
        <begin position="80"/>
        <end position="102"/>
    </location>
</feature>
<accession>A0A9D3T5Z2</accession>
<comment type="caution">
    <text evidence="3">The sequence shown here is derived from an EMBL/GenBank/DDBJ whole genome shotgun (WGS) entry which is preliminary data.</text>
</comment>
<feature type="region of interest" description="Disordered" evidence="1">
    <location>
        <begin position="198"/>
        <end position="220"/>
    </location>
</feature>
<evidence type="ECO:0000313" key="4">
    <source>
        <dbReference type="Proteomes" id="UP001046870"/>
    </source>
</evidence>